<feature type="signal peptide" evidence="1">
    <location>
        <begin position="1"/>
        <end position="19"/>
    </location>
</feature>
<dbReference type="eggNOG" id="ENOG502R2TU">
    <property type="taxonomic scope" value="Eukaryota"/>
</dbReference>
<keyword evidence="3" id="KW-1185">Reference proteome</keyword>
<proteinExistence type="predicted"/>
<sequence>MTKLLTIFILSLAISSTFAKIKLDHCLENAGAFADQAQTFIVEIKSHQMDVHKFLNETVSMIQQINTTLTSCNFKVPVFFPTQIANQTECIKDIESLVAEVGAIAVLIKEKKYLDILKLVEPLVQTLKSAQNDCKTQTHKVEQKILLNSIYNVHPIQCLKETIKFVREAKSLEIEIQQKHITEAINQTAVLLQELPNTLLDCGLNKLHDELKFLENIDFVHCGQDLTSLYTLGSNIHDDYKASNFSKLIQDGRTFFQVAIDLSAECQKKHASKFILQKQPFQDKINFNCLGKSFELIKELSDFVKSIKEKKYDVAILITQLQKVLKEAQPICDACGFDVKIPTIEVKDAEKCANDIANAINEIAQLVSDVQKKDFAHIVQDAENIIKIITSAVQDCKAI</sequence>
<evidence type="ECO:0000256" key="1">
    <source>
        <dbReference type="SAM" id="SignalP"/>
    </source>
</evidence>
<dbReference type="RefSeq" id="XP_004023869.1">
    <property type="nucleotide sequence ID" value="XM_004023820.1"/>
</dbReference>
<dbReference type="GeneID" id="14903031"/>
<dbReference type="EMBL" id="GL984395">
    <property type="protein sequence ID" value="EGR26985.1"/>
    <property type="molecule type" value="Genomic_DNA"/>
</dbReference>
<protein>
    <submittedName>
        <fullName evidence="2">Uncharacterized protein</fullName>
    </submittedName>
</protein>
<accession>G0R6C1</accession>
<name>G0R6C1_ICHMU</name>
<reference evidence="2 3" key="1">
    <citation type="submission" date="2011-07" db="EMBL/GenBank/DDBJ databases">
        <authorList>
            <person name="Coyne R."/>
            <person name="Brami D."/>
            <person name="Johnson J."/>
            <person name="Hostetler J."/>
            <person name="Hannick L."/>
            <person name="Clark T."/>
            <person name="Cassidy-Hanley D."/>
            <person name="Inman J."/>
        </authorList>
    </citation>
    <scope>NUCLEOTIDE SEQUENCE [LARGE SCALE GENOMIC DNA]</scope>
    <source>
        <strain evidence="2 3">G5</strain>
    </source>
</reference>
<keyword evidence="1" id="KW-0732">Signal</keyword>
<organism evidence="2 3">
    <name type="scientific">Ichthyophthirius multifiliis</name>
    <name type="common">White spot disease agent</name>
    <name type="synonym">Ich</name>
    <dbReference type="NCBI Taxonomy" id="5932"/>
    <lineage>
        <taxon>Eukaryota</taxon>
        <taxon>Sar</taxon>
        <taxon>Alveolata</taxon>
        <taxon>Ciliophora</taxon>
        <taxon>Intramacronucleata</taxon>
        <taxon>Oligohymenophorea</taxon>
        <taxon>Hymenostomatida</taxon>
        <taxon>Ophryoglenina</taxon>
        <taxon>Ichthyophthirius</taxon>
    </lineage>
</organism>
<dbReference type="OMA" id="SCFANIE"/>
<gene>
    <name evidence="2" type="ORF">IMG5_203840</name>
</gene>
<dbReference type="InParanoid" id="G0R6C1"/>
<dbReference type="Proteomes" id="UP000008983">
    <property type="component" value="Unassembled WGS sequence"/>
</dbReference>
<evidence type="ECO:0000313" key="3">
    <source>
        <dbReference type="Proteomes" id="UP000008983"/>
    </source>
</evidence>
<dbReference type="AlphaFoldDB" id="G0R6C1"/>
<feature type="chain" id="PRO_5003408492" evidence="1">
    <location>
        <begin position="20"/>
        <end position="399"/>
    </location>
</feature>
<evidence type="ECO:0000313" key="2">
    <source>
        <dbReference type="EMBL" id="EGR26985.1"/>
    </source>
</evidence>